<evidence type="ECO:0000313" key="8">
    <source>
        <dbReference type="Proteomes" id="UP000194999"/>
    </source>
</evidence>
<dbReference type="Proteomes" id="UP000194999">
    <property type="component" value="Unassembled WGS sequence"/>
</dbReference>
<evidence type="ECO:0000256" key="1">
    <source>
        <dbReference type="ARBA" id="ARBA00022741"/>
    </source>
</evidence>
<comment type="caution">
    <text evidence="7">The sequence shown here is derived from an EMBL/GenBank/DDBJ whole genome shotgun (WGS) entry which is preliminary data.</text>
</comment>
<feature type="domain" description="Helicase ATP-binding" evidence="5">
    <location>
        <begin position="316"/>
        <end position="488"/>
    </location>
</feature>
<feature type="domain" description="Helicase C-terminal" evidence="6">
    <location>
        <begin position="547"/>
        <end position="746"/>
    </location>
</feature>
<name>A0A252B9C3_9PROT</name>
<gene>
    <name evidence="7" type="ORF">HK15_09530</name>
</gene>
<dbReference type="EMBL" id="JOOY01000055">
    <property type="protein sequence ID" value="OUJ00926.1"/>
    <property type="molecule type" value="Genomic_DNA"/>
</dbReference>
<keyword evidence="4" id="KW-0067">ATP-binding</keyword>
<dbReference type="SMART" id="SM00490">
    <property type="entry name" value="HELICc"/>
    <property type="match status" value="1"/>
</dbReference>
<dbReference type="GO" id="GO:0004386">
    <property type="term" value="F:helicase activity"/>
    <property type="evidence" value="ECO:0007669"/>
    <property type="project" value="UniProtKB-KW"/>
</dbReference>
<dbReference type="GO" id="GO:0005524">
    <property type="term" value="F:ATP binding"/>
    <property type="evidence" value="ECO:0007669"/>
    <property type="project" value="UniProtKB-KW"/>
</dbReference>
<organism evidence="7 8">
    <name type="scientific">Acetobacter orientalis</name>
    <dbReference type="NCBI Taxonomy" id="146474"/>
    <lineage>
        <taxon>Bacteria</taxon>
        <taxon>Pseudomonadati</taxon>
        <taxon>Pseudomonadota</taxon>
        <taxon>Alphaproteobacteria</taxon>
        <taxon>Acetobacterales</taxon>
        <taxon>Acetobacteraceae</taxon>
        <taxon>Acetobacter</taxon>
    </lineage>
</organism>
<evidence type="ECO:0000256" key="2">
    <source>
        <dbReference type="ARBA" id="ARBA00022801"/>
    </source>
</evidence>
<dbReference type="Pfam" id="PF00271">
    <property type="entry name" value="Helicase_C"/>
    <property type="match status" value="1"/>
</dbReference>
<keyword evidence="1" id="KW-0547">Nucleotide-binding</keyword>
<dbReference type="GO" id="GO:0003676">
    <property type="term" value="F:nucleic acid binding"/>
    <property type="evidence" value="ECO:0007669"/>
    <property type="project" value="InterPro"/>
</dbReference>
<evidence type="ECO:0000256" key="4">
    <source>
        <dbReference type="ARBA" id="ARBA00022840"/>
    </source>
</evidence>
<accession>A0A252B9C3</accession>
<evidence type="ECO:0000259" key="6">
    <source>
        <dbReference type="PROSITE" id="PS51194"/>
    </source>
</evidence>
<dbReference type="PANTHER" id="PTHR47961:SF10">
    <property type="entry name" value="ATP-DEPENDENT DNA HELICASE HEL308"/>
    <property type="match status" value="1"/>
</dbReference>
<dbReference type="SUPFAM" id="SSF52540">
    <property type="entry name" value="P-loop containing nucleoside triphosphate hydrolases"/>
    <property type="match status" value="1"/>
</dbReference>
<dbReference type="InterPro" id="IPR050474">
    <property type="entry name" value="Hel308_SKI2-like"/>
</dbReference>
<dbReference type="Gene3D" id="3.40.50.300">
    <property type="entry name" value="P-loop containing nucleotide triphosphate hydrolases"/>
    <property type="match status" value="2"/>
</dbReference>
<keyword evidence="2" id="KW-0378">Hydrolase</keyword>
<dbReference type="CDD" id="cd17921">
    <property type="entry name" value="DEXHc_Ski2"/>
    <property type="match status" value="1"/>
</dbReference>
<dbReference type="PROSITE" id="PS51192">
    <property type="entry name" value="HELICASE_ATP_BIND_1"/>
    <property type="match status" value="1"/>
</dbReference>
<reference evidence="7 8" key="1">
    <citation type="submission" date="2014-06" db="EMBL/GenBank/DDBJ databases">
        <authorList>
            <person name="Ju J."/>
            <person name="Zhang J."/>
        </authorList>
    </citation>
    <scope>NUCLEOTIDE SEQUENCE [LARGE SCALE GENOMIC DNA]</scope>
    <source>
        <strain evidence="7">DmW_048</strain>
    </source>
</reference>
<protein>
    <submittedName>
        <fullName evidence="7">DEAD/DEAH box helicase</fullName>
    </submittedName>
</protein>
<dbReference type="PANTHER" id="PTHR47961">
    <property type="entry name" value="DNA POLYMERASE THETA, PUTATIVE (AFU_ORTHOLOGUE AFUA_1G05260)-RELATED"/>
    <property type="match status" value="1"/>
</dbReference>
<dbReference type="InterPro" id="IPR011545">
    <property type="entry name" value="DEAD/DEAH_box_helicase_dom"/>
</dbReference>
<dbReference type="Pfam" id="PF00270">
    <property type="entry name" value="DEAD"/>
    <property type="match status" value="1"/>
</dbReference>
<dbReference type="RefSeq" id="WP_094755482.1">
    <property type="nucleotide sequence ID" value="NZ_JOOY01000055.1"/>
</dbReference>
<evidence type="ECO:0000313" key="7">
    <source>
        <dbReference type="EMBL" id="OUJ00926.1"/>
    </source>
</evidence>
<keyword evidence="3 7" id="KW-0347">Helicase</keyword>
<dbReference type="AlphaFoldDB" id="A0A252B9C3"/>
<dbReference type="SMART" id="SM00487">
    <property type="entry name" value="DEXDc"/>
    <property type="match status" value="1"/>
</dbReference>
<proteinExistence type="predicted"/>
<dbReference type="InterPro" id="IPR027417">
    <property type="entry name" value="P-loop_NTPase"/>
</dbReference>
<sequence length="1166" mass="127960">MPTTVEAIEADIDAATVPGFRNRLIARGQARAMIWRDGVLPQEAPAFTPQLSNDLLGYGYALLEMGIRLRDKGGDRVRARTAFEQAATAIEAVIARGSRGGSDRSFHFVVGAASYHLARLSARAYSLLSHVIADANFSRSERALALLMLRDLDELESMVLAFRASGAGSDRTITASLENQLLVEELLGRPEGDDPGFVFDAVDTVLTDRFFGAIAMFLVALERGERALVDAAIAELAENVAACEELNLVPQWWINRIAIHLLSDLWDCSFHDRLPIVPAGGDAPTWAGLRTLFLAVLHSRRKAELELWPSQIDAAARSVNQTDDLVVSLPTSAGKTRIAELCILRCLAAEKRIVFVTPLRALSAQTEIILQRTFGPLGKTISALYGSTGVSVVDEDAIRTRNIVVATPEKLDFALRNDPTLLDDVGLLIFDEGHMIGLSEREVRYEVQIQRLLKREDAADRRIVCLSAILPDGDQLDDFACWLRRDQPGGLIKNDWRPTRLRYGEVLWNGNSARLNLRVGDERPFVPRYLASFVPPVGRRTTPFPKDLGELCLATAWRLVNDGQSVLVFCPVRKHVEPFADRIIDLHRRGALRSLLTVEPAVLETALVLGAEWLGAAHPILECLRLGVAIHHGALPTAYRKEVERLLREGVIKVTISSPTLAQGLNLSATAVIIHSLYRNRVRIEAAEFKNVVGRAGRAYVDVEGLVLYPIFDQHDYRTAQWEGLIADVTSREMESGLLRLVLTLLLRMQAQVRRSLPELTEYVLNQAQAWVFPAVAGESPDDAEKERRAWDGYVASLDTAILALLGDAEVPDDGIAEALDTILQSSLWSRRLNRRGEEAQVALRAGLIGRSRVVWANSTPQQRRGYFLAGVGLGTGHALDAIAAQANDLLVAANAALQEPDVDAVIQAIIGLAELVFPIFPFTPDVLPDNWRDILRAWLLGQPLAQLGAGDPSTTLQFVEGGLVYRLPWAMEAIRVRGIANGDAIGDFALDDFELGLAVAAVETGTVNRSAAILIQAGFTSRLAAIKAVTDTGANFATLGELQVWLGSDVVQAFDQLAGWPTAETKVLWREFVAGFVPVEKRTWSERRYWAWVKWREGIVPAAGSALRLKVLDGQRLVAAADGSVMGELQAVLNPNHRGLLRTQVSAEANKVDITYYGPDDLWLV</sequence>
<dbReference type="GO" id="GO:0016787">
    <property type="term" value="F:hydrolase activity"/>
    <property type="evidence" value="ECO:0007669"/>
    <property type="project" value="UniProtKB-KW"/>
</dbReference>
<evidence type="ECO:0000256" key="3">
    <source>
        <dbReference type="ARBA" id="ARBA00022806"/>
    </source>
</evidence>
<dbReference type="PROSITE" id="PS51194">
    <property type="entry name" value="HELICASE_CTER"/>
    <property type="match status" value="1"/>
</dbReference>
<evidence type="ECO:0000259" key="5">
    <source>
        <dbReference type="PROSITE" id="PS51192"/>
    </source>
</evidence>
<dbReference type="InterPro" id="IPR001650">
    <property type="entry name" value="Helicase_C-like"/>
</dbReference>
<dbReference type="InterPro" id="IPR014001">
    <property type="entry name" value="Helicase_ATP-bd"/>
</dbReference>